<accession>A0A9P7AGU0</accession>
<dbReference type="Pfam" id="PF04424">
    <property type="entry name" value="MINDY_DUB"/>
    <property type="match status" value="1"/>
</dbReference>
<evidence type="ECO:0000259" key="2">
    <source>
        <dbReference type="Pfam" id="PF04424"/>
    </source>
</evidence>
<comment type="caution">
    <text evidence="3">The sequence shown here is derived from an EMBL/GenBank/DDBJ whole genome shotgun (WGS) entry which is preliminary data.</text>
</comment>
<dbReference type="GO" id="GO:0016807">
    <property type="term" value="F:cysteine-type carboxypeptidase activity"/>
    <property type="evidence" value="ECO:0007669"/>
    <property type="project" value="TreeGrafter"/>
</dbReference>
<name>A0A9P7AGU0_9AGAM</name>
<dbReference type="InterPro" id="IPR007518">
    <property type="entry name" value="MINDY"/>
</dbReference>
<gene>
    <name evidence="3" type="ORF">HD556DRAFT_1275424</name>
</gene>
<dbReference type="InterPro" id="IPR033979">
    <property type="entry name" value="MINDY_domain"/>
</dbReference>
<dbReference type="RefSeq" id="XP_041156358.1">
    <property type="nucleotide sequence ID" value="XM_041299224.1"/>
</dbReference>
<feature type="region of interest" description="Disordered" evidence="1">
    <location>
        <begin position="372"/>
        <end position="417"/>
    </location>
</feature>
<dbReference type="AlphaFoldDB" id="A0A9P7AGU0"/>
<reference evidence="3" key="1">
    <citation type="journal article" date="2020" name="New Phytol.">
        <title>Comparative genomics reveals dynamic genome evolution in host specialist ectomycorrhizal fungi.</title>
        <authorList>
            <person name="Lofgren L.A."/>
            <person name="Nguyen N.H."/>
            <person name="Vilgalys R."/>
            <person name="Ruytinx J."/>
            <person name="Liao H.L."/>
            <person name="Branco S."/>
            <person name="Kuo A."/>
            <person name="LaButti K."/>
            <person name="Lipzen A."/>
            <person name="Andreopoulos W."/>
            <person name="Pangilinan J."/>
            <person name="Riley R."/>
            <person name="Hundley H."/>
            <person name="Na H."/>
            <person name="Barry K."/>
            <person name="Grigoriev I.V."/>
            <person name="Stajich J.E."/>
            <person name="Kennedy P.G."/>
        </authorList>
    </citation>
    <scope>NUCLEOTIDE SEQUENCE</scope>
    <source>
        <strain evidence="3">S12</strain>
    </source>
</reference>
<dbReference type="GO" id="GO:0004843">
    <property type="term" value="F:cysteine-type deubiquitinase activity"/>
    <property type="evidence" value="ECO:0007669"/>
    <property type="project" value="InterPro"/>
</dbReference>
<feature type="compositionally biased region" description="Basic and acidic residues" evidence="1">
    <location>
        <begin position="388"/>
        <end position="404"/>
    </location>
</feature>
<sequence length="417" mass="46243">MTERADTLHVSRAEVWYLKEIAFGSTETKRRLKIITQNFNGPCSFIAICNILILRGQIEILPYERGTVSYEFLAQLVGEYLLMSCPDIDVSAALSIMPSTTSAHHFFPICIVVNEANMVLEGLDLNPVFTGATSFRPAGEGGELKLFEQAGIELVHGWLVDPDSEEYRVLQHVRDYDTAVTLIADADHITRGRLLSGDVWGEGEGGEVGSSSQVGSGPSGYAGPSSASDNYSEKDREKIEHALVTQAFLDSTQSQLTYHGLFQLASTLQPGSLVALFRNSHLSVLHKREGEDSSLYSLVTDHVFLQEPSVVWERLEDVDGVGSTFVDSDFVRSTPVGGDFAGQTAESALHALEMEGNPDVILARQLQAEEDARSHEIYKRRQQQQEIQQKEEEERKRKNEDSASRKSKKTKDKCIIM</sequence>
<feature type="region of interest" description="Disordered" evidence="1">
    <location>
        <begin position="204"/>
        <end position="234"/>
    </location>
</feature>
<protein>
    <recommendedName>
        <fullName evidence="2">MINDY deubiquitinase domain-containing protein</fullName>
    </recommendedName>
</protein>
<dbReference type="GO" id="GO:0005829">
    <property type="term" value="C:cytosol"/>
    <property type="evidence" value="ECO:0007669"/>
    <property type="project" value="TreeGrafter"/>
</dbReference>
<dbReference type="EMBL" id="JABBWE010000060">
    <property type="protein sequence ID" value="KAG1789256.1"/>
    <property type="molecule type" value="Genomic_DNA"/>
</dbReference>
<dbReference type="GeneID" id="64592988"/>
<dbReference type="GO" id="GO:0071108">
    <property type="term" value="P:protein K48-linked deubiquitination"/>
    <property type="evidence" value="ECO:0007669"/>
    <property type="project" value="TreeGrafter"/>
</dbReference>
<dbReference type="PANTHER" id="PTHR18063">
    <property type="entry name" value="NF-E2 INDUCIBLE PROTEIN"/>
    <property type="match status" value="1"/>
</dbReference>
<dbReference type="PANTHER" id="PTHR18063:SF6">
    <property type="entry name" value="UBIQUITIN CARBOXYL-TERMINAL HYDROLASE"/>
    <property type="match status" value="1"/>
</dbReference>
<proteinExistence type="predicted"/>
<dbReference type="GO" id="GO:0071944">
    <property type="term" value="C:cell periphery"/>
    <property type="evidence" value="ECO:0007669"/>
    <property type="project" value="TreeGrafter"/>
</dbReference>
<evidence type="ECO:0000313" key="4">
    <source>
        <dbReference type="Proteomes" id="UP000719766"/>
    </source>
</evidence>
<feature type="domain" description="MINDY deubiquitinase" evidence="2">
    <location>
        <begin position="15"/>
        <end position="330"/>
    </location>
</feature>
<evidence type="ECO:0000256" key="1">
    <source>
        <dbReference type="SAM" id="MobiDB-lite"/>
    </source>
</evidence>
<dbReference type="OrthoDB" id="10261212at2759"/>
<feature type="compositionally biased region" description="Low complexity" evidence="1">
    <location>
        <begin position="209"/>
        <end position="228"/>
    </location>
</feature>
<keyword evidence="4" id="KW-1185">Reference proteome</keyword>
<dbReference type="Proteomes" id="UP000719766">
    <property type="component" value="Unassembled WGS sequence"/>
</dbReference>
<dbReference type="GO" id="GO:1990380">
    <property type="term" value="F:K48-linked deubiquitinase activity"/>
    <property type="evidence" value="ECO:0007669"/>
    <property type="project" value="InterPro"/>
</dbReference>
<evidence type="ECO:0000313" key="3">
    <source>
        <dbReference type="EMBL" id="KAG1789256.1"/>
    </source>
</evidence>
<organism evidence="3 4">
    <name type="scientific">Suillus plorans</name>
    <dbReference type="NCBI Taxonomy" id="116603"/>
    <lineage>
        <taxon>Eukaryota</taxon>
        <taxon>Fungi</taxon>
        <taxon>Dikarya</taxon>
        <taxon>Basidiomycota</taxon>
        <taxon>Agaricomycotina</taxon>
        <taxon>Agaricomycetes</taxon>
        <taxon>Agaricomycetidae</taxon>
        <taxon>Boletales</taxon>
        <taxon>Suillineae</taxon>
        <taxon>Suillaceae</taxon>
        <taxon>Suillus</taxon>
    </lineage>
</organism>